<dbReference type="InterPro" id="IPR036736">
    <property type="entry name" value="ACP-like_sf"/>
</dbReference>
<evidence type="ECO:0000313" key="5">
    <source>
        <dbReference type="EMBL" id="MBR7678187.1"/>
    </source>
</evidence>
<dbReference type="Gene3D" id="3.40.50.1820">
    <property type="entry name" value="alpha/beta hydrolase"/>
    <property type="match status" value="1"/>
</dbReference>
<keyword evidence="2" id="KW-0597">Phosphoprotein</keyword>
<dbReference type="InterPro" id="IPR029058">
    <property type="entry name" value="AB_hydrolase_fold"/>
</dbReference>
<reference evidence="5" key="1">
    <citation type="submission" date="2021-04" db="EMBL/GenBank/DDBJ databases">
        <title>Sequencing of actinobacteria type strains.</title>
        <authorList>
            <person name="Nguyen G.-S."/>
            <person name="Wentzel A."/>
        </authorList>
    </citation>
    <scope>NUCLEOTIDE SEQUENCE</scope>
    <source>
        <strain evidence="5">DSM 42095</strain>
    </source>
</reference>
<dbReference type="PROSITE" id="PS50075">
    <property type="entry name" value="CARRIER"/>
    <property type="match status" value="1"/>
</dbReference>
<name>A0A8T4J756_9ACTN</name>
<comment type="caution">
    <text evidence="5">The sequence shown here is derived from an EMBL/GenBank/DDBJ whole genome shotgun (WGS) entry which is preliminary data.</text>
</comment>
<evidence type="ECO:0000313" key="6">
    <source>
        <dbReference type="Proteomes" id="UP000675554"/>
    </source>
</evidence>
<feature type="region of interest" description="Disordered" evidence="3">
    <location>
        <begin position="42"/>
        <end position="63"/>
    </location>
</feature>
<dbReference type="EMBL" id="JAGSMN010001257">
    <property type="protein sequence ID" value="MBR7678187.1"/>
    <property type="molecule type" value="Genomic_DNA"/>
</dbReference>
<dbReference type="PANTHER" id="PTHR44845">
    <property type="entry name" value="CARRIER DOMAIN-CONTAINING PROTEIN"/>
    <property type="match status" value="1"/>
</dbReference>
<accession>A0A8T4J756</accession>
<gene>
    <name evidence="5" type="ORF">KDA82_35455</name>
</gene>
<dbReference type="SUPFAM" id="SSF47336">
    <property type="entry name" value="ACP-like"/>
    <property type="match status" value="1"/>
</dbReference>
<dbReference type="Pfam" id="PF00550">
    <property type="entry name" value="PP-binding"/>
    <property type="match status" value="1"/>
</dbReference>
<dbReference type="Proteomes" id="UP000675554">
    <property type="component" value="Unassembled WGS sequence"/>
</dbReference>
<organism evidence="5 6">
    <name type="scientific">Streptomyces daliensis</name>
    <dbReference type="NCBI Taxonomy" id="299421"/>
    <lineage>
        <taxon>Bacteria</taxon>
        <taxon>Bacillati</taxon>
        <taxon>Actinomycetota</taxon>
        <taxon>Actinomycetes</taxon>
        <taxon>Kitasatosporales</taxon>
        <taxon>Streptomycetaceae</taxon>
        <taxon>Streptomyces</taxon>
    </lineage>
</organism>
<feature type="domain" description="Carrier" evidence="4">
    <location>
        <begin position="1"/>
        <end position="48"/>
    </location>
</feature>
<keyword evidence="6" id="KW-1185">Reference proteome</keyword>
<keyword evidence="1" id="KW-0596">Phosphopantetheine</keyword>
<feature type="non-terminal residue" evidence="5">
    <location>
        <position position="1"/>
    </location>
</feature>
<protein>
    <recommendedName>
        <fullName evidence="4">Carrier domain-containing protein</fullName>
    </recommendedName>
</protein>
<evidence type="ECO:0000256" key="2">
    <source>
        <dbReference type="ARBA" id="ARBA00022553"/>
    </source>
</evidence>
<dbReference type="InterPro" id="IPR009081">
    <property type="entry name" value="PP-bd_ACP"/>
</dbReference>
<evidence type="ECO:0000259" key="4">
    <source>
        <dbReference type="PROSITE" id="PS50075"/>
    </source>
</evidence>
<proteinExistence type="predicted"/>
<evidence type="ECO:0000256" key="3">
    <source>
        <dbReference type="SAM" id="MobiDB-lite"/>
    </source>
</evidence>
<dbReference type="PANTHER" id="PTHR44845:SF6">
    <property type="entry name" value="BETA-ALANINE-ACTIVATING ENZYME"/>
    <property type="match status" value="1"/>
</dbReference>
<dbReference type="AlphaFoldDB" id="A0A8T4J756"/>
<sequence>FFELGGHSLLAISLLSRIRARLGVEVKIRTLFEAPTPATLAAKLSSEKSTTRPALRPMRKENQ</sequence>
<evidence type="ECO:0000256" key="1">
    <source>
        <dbReference type="ARBA" id="ARBA00022450"/>
    </source>
</evidence>